<keyword evidence="5" id="KW-0472">Membrane</keyword>
<evidence type="ECO:0000256" key="2">
    <source>
        <dbReference type="ARBA" id="ARBA00022475"/>
    </source>
</evidence>
<dbReference type="GO" id="GO:0033228">
    <property type="term" value="P:cysteine export across plasma membrane"/>
    <property type="evidence" value="ECO:0007669"/>
    <property type="project" value="TreeGrafter"/>
</dbReference>
<gene>
    <name evidence="6" type="ORF">BWGOE8_23700</name>
</gene>
<dbReference type="InterPro" id="IPR001123">
    <property type="entry name" value="LeuE-type"/>
</dbReference>
<sequence>MPIFSFLLFVFVSSFTPGPNNFLAMTYAKQYGLKRSITFCLGVAFGFFIITSLCSFFNIVLINILPLIEFPLKILGVAYMLYLAFKILTSKGNTDTNEKSNKNLFLVGIMLQFVNPKGILFGLTVVSTFILPYYHSYSSYLFFSLFLGIVGLMSTFSWCLFGSMFQKLLLKHNRIFNIIMAVLLVFSAISIVIN</sequence>
<evidence type="ECO:0000313" key="6">
    <source>
        <dbReference type="EMBL" id="OFD79947.1"/>
    </source>
</evidence>
<reference evidence="6 7" key="1">
    <citation type="submission" date="2016-05" db="EMBL/GenBank/DDBJ databases">
        <title>Bacillus thuringiensis and Bacillus weihenstephanensis as novel biocontrol agents of wilt causing Verticillium species.</title>
        <authorList>
            <person name="Hollensteiner J."/>
            <person name="Wemheuer F."/>
            <person name="Harting R."/>
            <person name="Kolarzyk A."/>
            <person name="Diaz-Valerio S."/>
            <person name="Poehlein A."/>
            <person name="Brzuszkiewicz E."/>
            <person name="Nesemann K."/>
            <person name="Braus-Stromeyer S."/>
            <person name="Braus G."/>
            <person name="Daniel R."/>
            <person name="Liesegang H."/>
        </authorList>
    </citation>
    <scope>NUCLEOTIDE SEQUENCE [LARGE SCALE GENOMIC DNA]</scope>
    <source>
        <strain evidence="6 7">GOE8</strain>
    </source>
</reference>
<dbReference type="PANTHER" id="PTHR30086">
    <property type="entry name" value="ARGININE EXPORTER PROTEIN ARGO"/>
    <property type="match status" value="1"/>
</dbReference>
<name>A0A1C4D865_BACMY</name>
<evidence type="ECO:0000313" key="7">
    <source>
        <dbReference type="Proteomes" id="UP000175706"/>
    </source>
</evidence>
<evidence type="ECO:0000256" key="1">
    <source>
        <dbReference type="ARBA" id="ARBA00004651"/>
    </source>
</evidence>
<keyword evidence="4" id="KW-1133">Transmembrane helix</keyword>
<accession>A0A1C4D865</accession>
<dbReference type="EMBL" id="LXLT01000026">
    <property type="protein sequence ID" value="OFD79947.1"/>
    <property type="molecule type" value="Genomic_DNA"/>
</dbReference>
<keyword evidence="3" id="KW-0812">Transmembrane</keyword>
<comment type="caution">
    <text evidence="6">The sequence shown here is derived from an EMBL/GenBank/DDBJ whole genome shotgun (WGS) entry which is preliminary data.</text>
</comment>
<evidence type="ECO:0000256" key="3">
    <source>
        <dbReference type="ARBA" id="ARBA00022692"/>
    </source>
</evidence>
<dbReference type="GO" id="GO:0015171">
    <property type="term" value="F:amino acid transmembrane transporter activity"/>
    <property type="evidence" value="ECO:0007669"/>
    <property type="project" value="TreeGrafter"/>
</dbReference>
<dbReference type="RefSeq" id="WP_070142686.1">
    <property type="nucleotide sequence ID" value="NZ_FMBF01000018.1"/>
</dbReference>
<protein>
    <submittedName>
        <fullName evidence="6">Amino acid transporter LysE</fullName>
    </submittedName>
</protein>
<dbReference type="PATRIC" id="fig|86662.25.peg.2386"/>
<keyword evidence="2" id="KW-1003">Cell membrane</keyword>
<dbReference type="Proteomes" id="UP000175706">
    <property type="component" value="Unassembled WGS sequence"/>
</dbReference>
<dbReference type="GO" id="GO:0005886">
    <property type="term" value="C:plasma membrane"/>
    <property type="evidence" value="ECO:0007669"/>
    <property type="project" value="UniProtKB-SubCell"/>
</dbReference>
<comment type="subcellular location">
    <subcellularLocation>
        <location evidence="1">Cell membrane</location>
        <topology evidence="1">Multi-pass membrane protein</topology>
    </subcellularLocation>
</comment>
<dbReference type="Pfam" id="PF01810">
    <property type="entry name" value="LysE"/>
    <property type="match status" value="1"/>
</dbReference>
<evidence type="ECO:0000256" key="5">
    <source>
        <dbReference type="ARBA" id="ARBA00023136"/>
    </source>
</evidence>
<evidence type="ECO:0000256" key="4">
    <source>
        <dbReference type="ARBA" id="ARBA00022989"/>
    </source>
</evidence>
<dbReference type="PANTHER" id="PTHR30086:SF20">
    <property type="entry name" value="ARGININE EXPORTER PROTEIN ARGO-RELATED"/>
    <property type="match status" value="1"/>
</dbReference>
<dbReference type="AlphaFoldDB" id="A0A1C4D865"/>
<organism evidence="6 7">
    <name type="scientific">Bacillus mycoides</name>
    <dbReference type="NCBI Taxonomy" id="1405"/>
    <lineage>
        <taxon>Bacteria</taxon>
        <taxon>Bacillati</taxon>
        <taxon>Bacillota</taxon>
        <taxon>Bacilli</taxon>
        <taxon>Bacillales</taxon>
        <taxon>Bacillaceae</taxon>
        <taxon>Bacillus</taxon>
        <taxon>Bacillus cereus group</taxon>
    </lineage>
</organism>
<proteinExistence type="predicted"/>